<name>A0A382XBR8_9ZZZZ</name>
<dbReference type="Gene3D" id="3.40.720.10">
    <property type="entry name" value="Alkaline Phosphatase, subunit A"/>
    <property type="match status" value="1"/>
</dbReference>
<dbReference type="InterPro" id="IPR032506">
    <property type="entry name" value="SGSH_C"/>
</dbReference>
<dbReference type="GO" id="GO:0004065">
    <property type="term" value="F:arylsulfatase activity"/>
    <property type="evidence" value="ECO:0007669"/>
    <property type="project" value="TreeGrafter"/>
</dbReference>
<dbReference type="PANTHER" id="PTHR46615:SF1">
    <property type="entry name" value="ARYLSULFATASE K"/>
    <property type="match status" value="1"/>
</dbReference>
<evidence type="ECO:0000313" key="2">
    <source>
        <dbReference type="EMBL" id="SVD68309.1"/>
    </source>
</evidence>
<evidence type="ECO:0000259" key="1">
    <source>
        <dbReference type="Pfam" id="PF16347"/>
    </source>
</evidence>
<dbReference type="GO" id="GO:0015024">
    <property type="term" value="F:glucuronate-2-sulfatase activity"/>
    <property type="evidence" value="ECO:0007669"/>
    <property type="project" value="TreeGrafter"/>
</dbReference>
<feature type="non-terminal residue" evidence="2">
    <location>
        <position position="1"/>
    </location>
</feature>
<dbReference type="AlphaFoldDB" id="A0A382XBR8"/>
<sequence>DHGSIIPEGDLEFSDFEPQFKTGLKVGKKIMPDFTHKFGAKVFVGISDKIRDSRLKKANEGLTPYQIRSRLPYFRLTLFDEAIRVPLLFLGKNIPKNKVVSDQVSNVDIFPTILELIGISDKLQRDGRSLTSYFNDKVVSEREVYLHTIPYDEKSLQDKVGVRTSKYKYFRHARNSTVNVNLYDLKTDPFENNNIADDNSNIVKKMENILEELTENSTIESIDNLDDERSKKIQDELRLLGYKKTWKEKSN</sequence>
<feature type="domain" description="N-sulphoglucosamine sulphohydrolase C-terminal" evidence="1">
    <location>
        <begin position="78"/>
        <end position="215"/>
    </location>
</feature>
<dbReference type="InterPro" id="IPR051849">
    <property type="entry name" value="GAG-degrading_sulfatase"/>
</dbReference>
<dbReference type="PANTHER" id="PTHR46615">
    <property type="entry name" value="ARYLSULFATASE K"/>
    <property type="match status" value="1"/>
</dbReference>
<dbReference type="InterPro" id="IPR017850">
    <property type="entry name" value="Alkaline_phosphatase_core_sf"/>
</dbReference>
<organism evidence="2">
    <name type="scientific">marine metagenome</name>
    <dbReference type="NCBI Taxonomy" id="408172"/>
    <lineage>
        <taxon>unclassified sequences</taxon>
        <taxon>metagenomes</taxon>
        <taxon>ecological metagenomes</taxon>
    </lineage>
</organism>
<dbReference type="SUPFAM" id="SSF53649">
    <property type="entry name" value="Alkaline phosphatase-like"/>
    <property type="match status" value="1"/>
</dbReference>
<accession>A0A382XBR8</accession>
<proteinExistence type="predicted"/>
<gene>
    <name evidence="2" type="ORF">METZ01_LOCUS421163</name>
</gene>
<dbReference type="EMBL" id="UINC01166385">
    <property type="protein sequence ID" value="SVD68309.1"/>
    <property type="molecule type" value="Genomic_DNA"/>
</dbReference>
<protein>
    <recommendedName>
        <fullName evidence="1">N-sulphoglucosamine sulphohydrolase C-terminal domain-containing protein</fullName>
    </recommendedName>
</protein>
<reference evidence="2" key="1">
    <citation type="submission" date="2018-05" db="EMBL/GenBank/DDBJ databases">
        <authorList>
            <person name="Lanie J.A."/>
            <person name="Ng W.-L."/>
            <person name="Kazmierczak K.M."/>
            <person name="Andrzejewski T.M."/>
            <person name="Davidsen T.M."/>
            <person name="Wayne K.J."/>
            <person name="Tettelin H."/>
            <person name="Glass J.I."/>
            <person name="Rusch D."/>
            <person name="Podicherti R."/>
            <person name="Tsui H.-C.T."/>
            <person name="Winkler M.E."/>
        </authorList>
    </citation>
    <scope>NUCLEOTIDE SEQUENCE</scope>
</reference>
<dbReference type="Pfam" id="PF16347">
    <property type="entry name" value="SGSH_C"/>
    <property type="match status" value="1"/>
</dbReference>